<accession>A0A7C3WUU4</accession>
<dbReference type="EMBL" id="DTIB01000132">
    <property type="protein sequence ID" value="HGB25865.1"/>
    <property type="molecule type" value="Genomic_DNA"/>
</dbReference>
<evidence type="ECO:0000313" key="1">
    <source>
        <dbReference type="EMBL" id="HGB25865.1"/>
    </source>
</evidence>
<gene>
    <name evidence="1" type="ORF">ENV88_07600</name>
</gene>
<organism evidence="1">
    <name type="scientific">Thermofilum pendens</name>
    <dbReference type="NCBI Taxonomy" id="2269"/>
    <lineage>
        <taxon>Archaea</taxon>
        <taxon>Thermoproteota</taxon>
        <taxon>Thermoprotei</taxon>
        <taxon>Thermofilales</taxon>
        <taxon>Thermofilaceae</taxon>
        <taxon>Thermofilum</taxon>
    </lineage>
</organism>
<dbReference type="AlphaFoldDB" id="A0A7C3WUU4"/>
<name>A0A7C3WUU4_THEPE</name>
<evidence type="ECO:0008006" key="2">
    <source>
        <dbReference type="Google" id="ProtNLM"/>
    </source>
</evidence>
<proteinExistence type="predicted"/>
<reference evidence="1" key="1">
    <citation type="journal article" date="2020" name="mSystems">
        <title>Genome- and Community-Level Interaction Insights into Carbon Utilization and Element Cycling Functions of Hydrothermarchaeota in Hydrothermal Sediment.</title>
        <authorList>
            <person name="Zhou Z."/>
            <person name="Liu Y."/>
            <person name="Xu W."/>
            <person name="Pan J."/>
            <person name="Luo Z.H."/>
            <person name="Li M."/>
        </authorList>
    </citation>
    <scope>NUCLEOTIDE SEQUENCE [LARGE SCALE GENOMIC DNA]</scope>
    <source>
        <strain evidence="1">SpSt-8</strain>
    </source>
</reference>
<comment type="caution">
    <text evidence="1">The sequence shown here is derived from an EMBL/GenBank/DDBJ whole genome shotgun (WGS) entry which is preliminary data.</text>
</comment>
<sequence length="141" mass="15684">MGIRVRVRLLVEGREVEAVALVNSGFESRDPDICVPLGLAKVLGLWPPASFESEEAMTAGGEVPLFRLPARAEVQLLAGGEVKSRSPCSVVVNPYVDEVLLSDYLIDELGIVPVSFRRGLWRHRSDPEGIVRESEEPRYWR</sequence>
<protein>
    <recommendedName>
        <fullName evidence="2">Clan AA aspartic protease</fullName>
    </recommendedName>
</protein>